<dbReference type="InterPro" id="IPR000674">
    <property type="entry name" value="Ald_Oxase/Xan_DH_a/b"/>
</dbReference>
<dbReference type="Gene3D" id="3.10.100.10">
    <property type="entry name" value="Mannose-Binding Protein A, subunit A"/>
    <property type="match status" value="1"/>
</dbReference>
<keyword evidence="4" id="KW-0500">Molybdenum</keyword>
<evidence type="ECO:0000256" key="6">
    <source>
        <dbReference type="ARBA" id="ARBA00022714"/>
    </source>
</evidence>
<dbReference type="PROSITE" id="PS51387">
    <property type="entry name" value="FAD_PCMH"/>
    <property type="match status" value="1"/>
</dbReference>
<comment type="cofactor">
    <cofactor evidence="12">
        <name>[2Fe-2S] cluster</name>
        <dbReference type="ChEBI" id="CHEBI:190135"/>
    </cofactor>
</comment>
<feature type="domain" description="2Fe-2S ferredoxin-type" evidence="15">
    <location>
        <begin position="401"/>
        <end position="486"/>
    </location>
</feature>
<dbReference type="InterPro" id="IPR036318">
    <property type="entry name" value="FAD-bd_PCMH-like_sf"/>
</dbReference>
<dbReference type="FunFam" id="3.90.1170.50:FF:000001">
    <property type="entry name" value="Aldehyde oxidase 1"/>
    <property type="match status" value="1"/>
</dbReference>
<feature type="compositionally biased region" description="Polar residues" evidence="13">
    <location>
        <begin position="206"/>
        <end position="217"/>
    </location>
</feature>
<dbReference type="InterPro" id="IPR002888">
    <property type="entry name" value="2Fe-2S-bd"/>
</dbReference>
<comment type="cofactor">
    <cofactor evidence="2">
        <name>FAD</name>
        <dbReference type="ChEBI" id="CHEBI:57692"/>
    </cofactor>
</comment>
<comment type="caution">
    <text evidence="17">The sequence shown here is derived from an EMBL/GenBank/DDBJ whole genome shotgun (WGS) entry which is preliminary data.</text>
</comment>
<dbReference type="InterPro" id="IPR036010">
    <property type="entry name" value="2Fe-2S_ferredoxin-like_sf"/>
</dbReference>
<dbReference type="EMBL" id="CAJPWZ010002409">
    <property type="protein sequence ID" value="CAG2237965.1"/>
    <property type="molecule type" value="Genomic_DNA"/>
</dbReference>
<evidence type="ECO:0000256" key="11">
    <source>
        <dbReference type="ARBA" id="ARBA00023014"/>
    </source>
</evidence>
<evidence type="ECO:0000256" key="3">
    <source>
        <dbReference type="ARBA" id="ARBA00006849"/>
    </source>
</evidence>
<dbReference type="Gene3D" id="3.10.20.30">
    <property type="match status" value="1"/>
</dbReference>
<dbReference type="InterPro" id="IPR016166">
    <property type="entry name" value="FAD-bd_PCMH"/>
</dbReference>
<dbReference type="GO" id="GO:0071949">
    <property type="term" value="F:FAD binding"/>
    <property type="evidence" value="ECO:0007669"/>
    <property type="project" value="InterPro"/>
</dbReference>
<keyword evidence="18" id="KW-1185">Reference proteome</keyword>
<name>A0A8S3TXV9_MYTED</name>
<dbReference type="GO" id="GO:0004855">
    <property type="term" value="F:xanthine oxidase activity"/>
    <property type="evidence" value="ECO:0007669"/>
    <property type="project" value="UniProtKB-EC"/>
</dbReference>
<organism evidence="17 18">
    <name type="scientific">Mytilus edulis</name>
    <name type="common">Blue mussel</name>
    <dbReference type="NCBI Taxonomy" id="6550"/>
    <lineage>
        <taxon>Eukaryota</taxon>
        <taxon>Metazoa</taxon>
        <taxon>Spiralia</taxon>
        <taxon>Lophotrochozoa</taxon>
        <taxon>Mollusca</taxon>
        <taxon>Bivalvia</taxon>
        <taxon>Autobranchia</taxon>
        <taxon>Pteriomorphia</taxon>
        <taxon>Mytilida</taxon>
        <taxon>Mytiloidea</taxon>
        <taxon>Mytilidae</taxon>
        <taxon>Mytilinae</taxon>
        <taxon>Mytilus</taxon>
    </lineage>
</organism>
<dbReference type="EC" id="1.17.1.4" evidence="17"/>
<dbReference type="InterPro" id="IPR012675">
    <property type="entry name" value="Beta-grasp_dom_sf"/>
</dbReference>
<dbReference type="SMART" id="SM01092">
    <property type="entry name" value="CO_deh_flav_C"/>
    <property type="match status" value="1"/>
</dbReference>
<evidence type="ECO:0000256" key="12">
    <source>
        <dbReference type="ARBA" id="ARBA00034078"/>
    </source>
</evidence>
<feature type="compositionally biased region" description="Low complexity" evidence="13">
    <location>
        <begin position="247"/>
        <end position="262"/>
    </location>
</feature>
<dbReference type="InterPro" id="IPR006058">
    <property type="entry name" value="2Fe2S_fd_BS"/>
</dbReference>
<evidence type="ECO:0000256" key="5">
    <source>
        <dbReference type="ARBA" id="ARBA00022630"/>
    </source>
</evidence>
<dbReference type="InterPro" id="IPR016187">
    <property type="entry name" value="CTDL_fold"/>
</dbReference>
<evidence type="ECO:0000259" key="16">
    <source>
        <dbReference type="PROSITE" id="PS51387"/>
    </source>
</evidence>
<dbReference type="PANTHER" id="PTHR45444:SF3">
    <property type="entry name" value="XANTHINE DEHYDROGENASE"/>
    <property type="match status" value="1"/>
</dbReference>
<dbReference type="PROSITE" id="PS00197">
    <property type="entry name" value="2FE2S_FER_1"/>
    <property type="match status" value="1"/>
</dbReference>
<dbReference type="FunFam" id="3.30.365.10:FF:000001">
    <property type="entry name" value="Xanthine dehydrogenase oxidase"/>
    <property type="match status" value="1"/>
</dbReference>
<dbReference type="InterPro" id="IPR002346">
    <property type="entry name" value="Mopterin_DH_FAD-bd"/>
</dbReference>
<dbReference type="Gene3D" id="3.90.1170.50">
    <property type="entry name" value="Aldehyde oxidase/xanthine dehydrogenase, a/b hammerhead"/>
    <property type="match status" value="1"/>
</dbReference>
<dbReference type="EC" id="1.17.3.2" evidence="17"/>
<dbReference type="GO" id="GO:0004854">
    <property type="term" value="F:xanthine dehydrogenase activity"/>
    <property type="evidence" value="ECO:0007669"/>
    <property type="project" value="UniProtKB-EC"/>
</dbReference>
<dbReference type="Pfam" id="PF00059">
    <property type="entry name" value="Lectin_C"/>
    <property type="match status" value="1"/>
</dbReference>
<dbReference type="Gene3D" id="3.30.43.10">
    <property type="entry name" value="Uridine Diphospho-n-acetylenolpyruvylglucosamine Reductase, domain 2"/>
    <property type="match status" value="1"/>
</dbReference>
<dbReference type="Gene3D" id="1.10.150.120">
    <property type="entry name" value="[2Fe-2S]-binding domain"/>
    <property type="match status" value="1"/>
</dbReference>
<dbReference type="InterPro" id="IPR016208">
    <property type="entry name" value="Ald_Oxase/xanthine_DH-like"/>
</dbReference>
<comment type="similarity">
    <text evidence="3">Belongs to the xanthine dehydrogenase family.</text>
</comment>
<dbReference type="GO" id="GO:0051537">
    <property type="term" value="F:2 iron, 2 sulfur cluster binding"/>
    <property type="evidence" value="ECO:0007669"/>
    <property type="project" value="UniProtKB-KW"/>
</dbReference>
<keyword evidence="8" id="KW-0274">FAD</keyword>
<dbReference type="Pfam" id="PF02738">
    <property type="entry name" value="MoCoBD_1"/>
    <property type="match status" value="1"/>
</dbReference>
<dbReference type="SMART" id="SM00034">
    <property type="entry name" value="CLECT"/>
    <property type="match status" value="1"/>
</dbReference>
<dbReference type="InterPro" id="IPR036884">
    <property type="entry name" value="2Fe-2S-bd_dom_sf"/>
</dbReference>
<dbReference type="GO" id="GO:0005506">
    <property type="term" value="F:iron ion binding"/>
    <property type="evidence" value="ECO:0007669"/>
    <property type="project" value="InterPro"/>
</dbReference>
<dbReference type="Gene3D" id="3.30.390.50">
    <property type="entry name" value="CO dehydrogenase flavoprotein, C-terminal domain"/>
    <property type="match status" value="1"/>
</dbReference>
<feature type="compositionally biased region" description="Polar residues" evidence="13">
    <location>
        <begin position="230"/>
        <end position="246"/>
    </location>
</feature>
<dbReference type="InterPro" id="IPR016186">
    <property type="entry name" value="C-type_lectin-like/link_sf"/>
</dbReference>
<dbReference type="InterPro" id="IPR036683">
    <property type="entry name" value="CO_DH_flav_C_dom_sf"/>
</dbReference>
<sequence length="1708" mass="189160">MWNELGRRIRSLPNPPTTPAELGIALQLQQERQNIPRRTVRNLCQSMRTRLEAVLRNNAFYLYDDIILTWDEGQTKCSDQGMSLAVLKTEQDYTKAKDYIASKIGSLEIKIFIGLYYDIGKDAFLWTDGTLLTYDRWGIDQPMNTETYRCFRLSKDLREFESDECDTKRNFLCSDNGAELSSQPTSEPLITEILKSEPTIKHSSENDISSTPMTTEKITFPPVTTHKTDVSSAGLSSQPKSEPTVKQSTSTQTSTDDITSLSPLGLQTSENNISSTPMTTANEMVPLVSTQRTDVSTESLCPCKGIIYSNKTNVINDIQVEEIKRRIKKELTVDKKTLSSTRNKRLSANDDRTSSKCIGLAGICVLVTLVSLFAASDIMSCVQKDKEERDDDEETTNMGKHSLVFFINGRKVEEESPSPETTLLQYLRRVVFLPGTKGACEQGGCGSCTVMISQKIDNKLVHFCVNACLVPICYLHGMAVTTVEGVGGTEKGLHPVQRSLVDSHGLQCGFCTPGMVMTMYTLFHNVPQPTADQMERALEGNLCRCTGYRPIIDAFKQASKACPCGLGLCQQSDSTDSSIETRTVTEQNRDPSQSFIFPPELQVKEEYRKSSVVFTKGDYSWYRPGSLSDLLQIKQQNPDACLLMGCTSVGFLLRTGQMKSKTIICGSNVPELCTVEVTDTEFVIGSAVTMRSLEQALNDKAKGVNENQLRTFDALQDGLRWIGADQIRNMATIGGHIMSQAPNHDLQTLLMAMGAQLNFLYLDKNNTQKSISCRLDDTFLKNGPGRFGTAEIMTSISIPLTSKEEYVSFFKQPGRRGFDYAVLNAGICIQFKPDSHVVKQARICLGNIDKKPVFVKSAESELEGKKWEDIDFSSVTDKLITELSSIEKGEDLKFKTTLAASFLYKFSLQMNKSLKIQDKDLRESSAADKLKIDPSTGIQIYDVPDDDGKHVVWKPVPNVGSEYIVAGEAVFIDDMPKFSNELYAAVVTSTRSHAKILNVDASEALAVPGVVDYICHKDIPGCNKFGLMIHDTPLFAEEEVLHYGQLIGAVLADTREIASKAAKLVKVDYEDLEAIYTIDEAIEKKSFYDLGLSIDEGDMDKAITEAAEVVCGEVESHAQEHLYLEPQTALVVPKIEQREMDVYSATQAINEIQTEISSMLSIPRNRINVRVRRVGGAFGGKAFEALMPSGVAAVAALKTKRPVRVVFDRALDMRSTGKRHPIKTWFKAAVTKEGKLLGLELKVYLNAGWNLGLSFFVLTCALPYNSPYKIPVARMNGVLCRTNSPSNTAFRGFGHPQKLFYMETIMRAISHKLGLSVDKVKEINFVNEGDTILANMKLEGIFLHQCWNRCKEQADYDTRVKEIEKFNRENRWKKRGIAMTPTVFNLGYPVNMMLQGYALLHAYLDGTVLLTHGGIEMGQGVNTKVQQIAATVLEIPITDILIGETSSSTVANTFESGGSFVADINGGATKVACETLMERLKPFREAIPGGTFKDWVGAALASRVSLSVMGHYKVPGMTTNFDVMKRTGDFTWYFTHNAACSEVEIDCLTGEHQLIKTDIVMDLGQSLNPAVDIGQIEGGFIQGYGLMTSEAVYLKPNGQVKNSGPLDYKIPGVRNIPRKLNVTLLKDNRFKKSLYSAKGCGEPPLLLGVSVHEALEEAVMAARKDSGKDEYYQLPCPATVDKIRMACGDAISQQCDKQLKASEEKILY</sequence>
<dbReference type="InterPro" id="IPR036856">
    <property type="entry name" value="Ald_Oxase/Xan_DH_a/b_sf"/>
</dbReference>
<dbReference type="SUPFAM" id="SSF47741">
    <property type="entry name" value="CO dehydrogenase ISP C-domain like"/>
    <property type="match status" value="1"/>
</dbReference>
<dbReference type="Proteomes" id="UP000683360">
    <property type="component" value="Unassembled WGS sequence"/>
</dbReference>
<gene>
    <name evidence="17" type="ORF">MEDL_50415</name>
</gene>
<dbReference type="SUPFAM" id="SSF54665">
    <property type="entry name" value="CO dehydrogenase molybdoprotein N-domain-like"/>
    <property type="match status" value="1"/>
</dbReference>
<dbReference type="FunFam" id="3.30.365.10:FF:000004">
    <property type="entry name" value="Xanthine dehydrogenase oxidase"/>
    <property type="match status" value="1"/>
</dbReference>
<dbReference type="PANTHER" id="PTHR45444">
    <property type="entry name" value="XANTHINE DEHYDROGENASE"/>
    <property type="match status" value="1"/>
</dbReference>
<dbReference type="Pfam" id="PF01315">
    <property type="entry name" value="Ald_Xan_dh_C"/>
    <property type="match status" value="1"/>
</dbReference>
<evidence type="ECO:0000256" key="1">
    <source>
        <dbReference type="ARBA" id="ARBA00001924"/>
    </source>
</evidence>
<dbReference type="OrthoDB" id="8300278at2759"/>
<evidence type="ECO:0000259" key="15">
    <source>
        <dbReference type="PROSITE" id="PS51085"/>
    </source>
</evidence>
<dbReference type="InterPro" id="IPR001041">
    <property type="entry name" value="2Fe-2S_ferredoxin-type"/>
</dbReference>
<dbReference type="CDD" id="cd00207">
    <property type="entry name" value="fer2"/>
    <property type="match status" value="1"/>
</dbReference>
<keyword evidence="9 17" id="KW-0560">Oxidoreductase</keyword>
<comment type="cofactor">
    <cofactor evidence="1">
        <name>Mo-molybdopterin</name>
        <dbReference type="ChEBI" id="CHEBI:71302"/>
    </cofactor>
</comment>
<dbReference type="Gene3D" id="3.30.465.10">
    <property type="match status" value="1"/>
</dbReference>
<keyword evidence="5" id="KW-0285">Flavoprotein</keyword>
<dbReference type="SUPFAM" id="SSF54292">
    <property type="entry name" value="2Fe-2S ferredoxin-like"/>
    <property type="match status" value="1"/>
</dbReference>
<dbReference type="InterPro" id="IPR005107">
    <property type="entry name" value="CO_DH_flav_C"/>
</dbReference>
<dbReference type="Pfam" id="PF03450">
    <property type="entry name" value="CO_deh_flav_C"/>
    <property type="match status" value="1"/>
</dbReference>
<dbReference type="InterPro" id="IPR046867">
    <property type="entry name" value="AldOxase/xan_DH_MoCoBD2"/>
</dbReference>
<evidence type="ECO:0000256" key="10">
    <source>
        <dbReference type="ARBA" id="ARBA00023004"/>
    </source>
</evidence>
<keyword evidence="11" id="KW-0411">Iron-sulfur</keyword>
<evidence type="ECO:0000256" key="7">
    <source>
        <dbReference type="ARBA" id="ARBA00022723"/>
    </source>
</evidence>
<evidence type="ECO:0000259" key="14">
    <source>
        <dbReference type="PROSITE" id="PS50041"/>
    </source>
</evidence>
<evidence type="ECO:0000256" key="9">
    <source>
        <dbReference type="ARBA" id="ARBA00023002"/>
    </source>
</evidence>
<dbReference type="Pfam" id="PF00941">
    <property type="entry name" value="FAD_binding_5"/>
    <property type="match status" value="1"/>
</dbReference>
<dbReference type="SUPFAM" id="SSF56436">
    <property type="entry name" value="C-type lectin-like"/>
    <property type="match status" value="1"/>
</dbReference>
<dbReference type="SUPFAM" id="SSF55447">
    <property type="entry name" value="CO dehydrogenase flavoprotein C-terminal domain-like"/>
    <property type="match status" value="1"/>
</dbReference>
<dbReference type="PROSITE" id="PS51085">
    <property type="entry name" value="2FE2S_FER_2"/>
    <property type="match status" value="1"/>
</dbReference>
<feature type="domain" description="FAD-binding PCMH-type" evidence="16">
    <location>
        <begin position="614"/>
        <end position="803"/>
    </location>
</feature>
<keyword evidence="6" id="KW-0001">2Fe-2S</keyword>
<feature type="domain" description="C-type lectin" evidence="14">
    <location>
        <begin position="55"/>
        <end position="174"/>
    </location>
</feature>
<protein>
    <submittedName>
        <fullName evidence="17">XDH</fullName>
        <ecNumber evidence="17">1.17.1.4</ecNumber>
        <ecNumber evidence="17">1.17.3.2</ecNumber>
    </submittedName>
</protein>
<feature type="compositionally biased region" description="Polar residues" evidence="13">
    <location>
        <begin position="265"/>
        <end position="278"/>
    </location>
</feature>
<dbReference type="SUPFAM" id="SSF56003">
    <property type="entry name" value="Molybdenum cofactor-binding domain"/>
    <property type="match status" value="1"/>
</dbReference>
<dbReference type="InterPro" id="IPR001304">
    <property type="entry name" value="C-type_lectin-like"/>
</dbReference>
<dbReference type="Pfam" id="PF01799">
    <property type="entry name" value="Fer2_2"/>
    <property type="match status" value="1"/>
</dbReference>
<dbReference type="FunFam" id="3.10.20.30:FF:000015">
    <property type="entry name" value="Aldehyde oxidase 1"/>
    <property type="match status" value="1"/>
</dbReference>
<dbReference type="InterPro" id="IPR016169">
    <property type="entry name" value="FAD-bd_PCMH_sub2"/>
</dbReference>
<keyword evidence="10" id="KW-0408">Iron</keyword>
<accession>A0A8S3TXV9</accession>
<feature type="region of interest" description="Disordered" evidence="13">
    <location>
        <begin position="200"/>
        <end position="278"/>
    </location>
</feature>
<proteinExistence type="inferred from homology"/>
<dbReference type="SUPFAM" id="SSF56176">
    <property type="entry name" value="FAD-binding/transporter-associated domain-like"/>
    <property type="match status" value="1"/>
</dbReference>
<dbReference type="PROSITE" id="PS50041">
    <property type="entry name" value="C_TYPE_LECTIN_2"/>
    <property type="match status" value="1"/>
</dbReference>
<dbReference type="SMART" id="SM01008">
    <property type="entry name" value="Ald_Xan_dh_C"/>
    <property type="match status" value="1"/>
</dbReference>
<evidence type="ECO:0000256" key="4">
    <source>
        <dbReference type="ARBA" id="ARBA00022505"/>
    </source>
</evidence>
<evidence type="ECO:0000256" key="8">
    <source>
        <dbReference type="ARBA" id="ARBA00022827"/>
    </source>
</evidence>
<evidence type="ECO:0000313" key="18">
    <source>
        <dbReference type="Proteomes" id="UP000683360"/>
    </source>
</evidence>
<dbReference type="InterPro" id="IPR037165">
    <property type="entry name" value="AldOxase/xan_DH_Mopterin-bd_sf"/>
</dbReference>
<dbReference type="Pfam" id="PF00111">
    <property type="entry name" value="Fer2"/>
    <property type="match status" value="1"/>
</dbReference>
<dbReference type="Pfam" id="PF20256">
    <property type="entry name" value="MoCoBD_2"/>
    <property type="match status" value="1"/>
</dbReference>
<dbReference type="Gene3D" id="3.30.365.10">
    <property type="entry name" value="Aldehyde oxidase/xanthine dehydrogenase, molybdopterin binding domain"/>
    <property type="match status" value="4"/>
</dbReference>
<evidence type="ECO:0000256" key="2">
    <source>
        <dbReference type="ARBA" id="ARBA00001974"/>
    </source>
</evidence>
<reference evidence="17" key="1">
    <citation type="submission" date="2021-03" db="EMBL/GenBank/DDBJ databases">
        <authorList>
            <person name="Bekaert M."/>
        </authorList>
    </citation>
    <scope>NUCLEOTIDE SEQUENCE</scope>
</reference>
<dbReference type="InterPro" id="IPR008274">
    <property type="entry name" value="AldOxase/xan_DH_MoCoBD1"/>
</dbReference>
<dbReference type="CDD" id="cd00037">
    <property type="entry name" value="CLECT"/>
    <property type="match status" value="1"/>
</dbReference>
<evidence type="ECO:0000256" key="13">
    <source>
        <dbReference type="SAM" id="MobiDB-lite"/>
    </source>
</evidence>
<keyword evidence="7" id="KW-0479">Metal-binding</keyword>
<dbReference type="InterPro" id="IPR016167">
    <property type="entry name" value="FAD-bd_PCMH_sub1"/>
</dbReference>
<evidence type="ECO:0000313" key="17">
    <source>
        <dbReference type="EMBL" id="CAG2237965.1"/>
    </source>
</evidence>